<evidence type="ECO:0000256" key="4">
    <source>
        <dbReference type="ARBA" id="ARBA00022525"/>
    </source>
</evidence>
<dbReference type="SUPFAM" id="SSF51445">
    <property type="entry name" value="(Trans)glycosidases"/>
    <property type="match status" value="1"/>
</dbReference>
<reference evidence="10" key="1">
    <citation type="journal article" date="2023" name="bioRxiv">
        <title>Scaffold-level genome assemblies of two parasitoid biocontrol wasps reveal the parthenogenesis mechanism and an associated novel virus.</title>
        <authorList>
            <person name="Inwood S."/>
            <person name="Skelly J."/>
            <person name="Guhlin J."/>
            <person name="Harrop T."/>
            <person name="Goldson S."/>
            <person name="Dearden P."/>
        </authorList>
    </citation>
    <scope>NUCLEOTIDE SEQUENCE</scope>
    <source>
        <strain evidence="10">Lincoln</strain>
        <tissue evidence="10">Whole body</tissue>
    </source>
</reference>
<keyword evidence="11" id="KW-1185">Reference proteome</keyword>
<keyword evidence="5 8" id="KW-0732">Signal</keyword>
<evidence type="ECO:0000256" key="8">
    <source>
        <dbReference type="SAM" id="SignalP"/>
    </source>
</evidence>
<dbReference type="InterPro" id="IPR029070">
    <property type="entry name" value="Chitinase_insertion_sf"/>
</dbReference>
<feature type="domain" description="GH18" evidence="9">
    <location>
        <begin position="79"/>
        <end position="393"/>
    </location>
</feature>
<keyword evidence="6" id="KW-0458">Lysosome</keyword>
<dbReference type="GO" id="GO:0005576">
    <property type="term" value="C:extracellular region"/>
    <property type="evidence" value="ECO:0007669"/>
    <property type="project" value="UniProtKB-SubCell"/>
</dbReference>
<evidence type="ECO:0000256" key="1">
    <source>
        <dbReference type="ARBA" id="ARBA00004371"/>
    </source>
</evidence>
<keyword evidence="4" id="KW-0964">Secreted</keyword>
<comment type="caution">
    <text evidence="10">The sequence shown here is derived from an EMBL/GenBank/DDBJ whole genome shotgun (WGS) entry which is preliminary data.</text>
</comment>
<dbReference type="FunFam" id="3.10.50.10:FF:000002">
    <property type="entry name" value="Chitinase domain-containing protein 1"/>
    <property type="match status" value="1"/>
</dbReference>
<accession>A0AA39FZ51</accession>
<evidence type="ECO:0000313" key="11">
    <source>
        <dbReference type="Proteomes" id="UP001168972"/>
    </source>
</evidence>
<feature type="chain" id="PRO_5041212545" description="Chitinase domain-containing protein 1" evidence="8">
    <location>
        <begin position="20"/>
        <end position="393"/>
    </location>
</feature>
<dbReference type="InterPro" id="IPR011583">
    <property type="entry name" value="Chitinase_II/V-like_cat"/>
</dbReference>
<dbReference type="InterPro" id="IPR017853">
    <property type="entry name" value="GH"/>
</dbReference>
<dbReference type="PROSITE" id="PS51910">
    <property type="entry name" value="GH18_2"/>
    <property type="match status" value="1"/>
</dbReference>
<feature type="signal peptide" evidence="8">
    <location>
        <begin position="1"/>
        <end position="19"/>
    </location>
</feature>
<dbReference type="PANTHER" id="PTHR46066:SF2">
    <property type="entry name" value="CHITINASE DOMAIN-CONTAINING PROTEIN 1"/>
    <property type="match status" value="1"/>
</dbReference>
<evidence type="ECO:0000313" key="10">
    <source>
        <dbReference type="EMBL" id="KAK0178537.1"/>
    </source>
</evidence>
<protein>
    <recommendedName>
        <fullName evidence="7">Chitinase domain-containing protein 1</fullName>
    </recommendedName>
</protein>
<evidence type="ECO:0000256" key="6">
    <source>
        <dbReference type="ARBA" id="ARBA00023228"/>
    </source>
</evidence>
<dbReference type="Pfam" id="PF00704">
    <property type="entry name" value="Glyco_hydro_18"/>
    <property type="match status" value="1"/>
</dbReference>
<dbReference type="GO" id="GO:0008061">
    <property type="term" value="F:chitin binding"/>
    <property type="evidence" value="ECO:0007669"/>
    <property type="project" value="InterPro"/>
</dbReference>
<dbReference type="Proteomes" id="UP001168972">
    <property type="component" value="Unassembled WGS sequence"/>
</dbReference>
<evidence type="ECO:0000256" key="3">
    <source>
        <dbReference type="ARBA" id="ARBA00009336"/>
    </source>
</evidence>
<evidence type="ECO:0000256" key="7">
    <source>
        <dbReference type="ARBA" id="ARBA00040976"/>
    </source>
</evidence>
<dbReference type="GO" id="GO:0012505">
    <property type="term" value="C:endomembrane system"/>
    <property type="evidence" value="ECO:0007669"/>
    <property type="project" value="TreeGrafter"/>
</dbReference>
<dbReference type="Gene3D" id="3.10.50.10">
    <property type="match status" value="1"/>
</dbReference>
<dbReference type="EMBL" id="JAQQBR010000004">
    <property type="protein sequence ID" value="KAK0178537.1"/>
    <property type="molecule type" value="Genomic_DNA"/>
</dbReference>
<evidence type="ECO:0000256" key="2">
    <source>
        <dbReference type="ARBA" id="ARBA00004613"/>
    </source>
</evidence>
<dbReference type="CDD" id="cd02876">
    <property type="entry name" value="GH18_SI-CLP"/>
    <property type="match status" value="1"/>
</dbReference>
<dbReference type="GO" id="GO:0070492">
    <property type="term" value="F:oligosaccharide binding"/>
    <property type="evidence" value="ECO:0007669"/>
    <property type="project" value="TreeGrafter"/>
</dbReference>
<dbReference type="GO" id="GO:0005764">
    <property type="term" value="C:lysosome"/>
    <property type="evidence" value="ECO:0007669"/>
    <property type="project" value="UniProtKB-SubCell"/>
</dbReference>
<dbReference type="Gene3D" id="3.20.20.80">
    <property type="entry name" value="Glycosidases"/>
    <property type="match status" value="1"/>
</dbReference>
<reference evidence="10" key="2">
    <citation type="submission" date="2023-03" db="EMBL/GenBank/DDBJ databases">
        <authorList>
            <person name="Inwood S.N."/>
            <person name="Skelly J.G."/>
            <person name="Guhlin J."/>
            <person name="Harrop T.W.R."/>
            <person name="Goldson S.G."/>
            <person name="Dearden P.K."/>
        </authorList>
    </citation>
    <scope>NUCLEOTIDE SEQUENCE</scope>
    <source>
        <strain evidence="10">Lincoln</strain>
        <tissue evidence="10">Whole body</tissue>
    </source>
</reference>
<dbReference type="GO" id="GO:0005975">
    <property type="term" value="P:carbohydrate metabolic process"/>
    <property type="evidence" value="ECO:0007669"/>
    <property type="project" value="InterPro"/>
</dbReference>
<organism evidence="10 11">
    <name type="scientific">Microctonus hyperodae</name>
    <name type="common">Parasitoid wasp</name>
    <dbReference type="NCBI Taxonomy" id="165561"/>
    <lineage>
        <taxon>Eukaryota</taxon>
        <taxon>Metazoa</taxon>
        <taxon>Ecdysozoa</taxon>
        <taxon>Arthropoda</taxon>
        <taxon>Hexapoda</taxon>
        <taxon>Insecta</taxon>
        <taxon>Pterygota</taxon>
        <taxon>Neoptera</taxon>
        <taxon>Endopterygota</taxon>
        <taxon>Hymenoptera</taxon>
        <taxon>Apocrita</taxon>
        <taxon>Ichneumonoidea</taxon>
        <taxon>Braconidae</taxon>
        <taxon>Euphorinae</taxon>
        <taxon>Microctonus</taxon>
    </lineage>
</organism>
<gene>
    <name evidence="10" type="ORF">PV327_007418</name>
</gene>
<dbReference type="PANTHER" id="PTHR46066">
    <property type="entry name" value="CHITINASE DOMAIN-CONTAINING PROTEIN 1 FAMILY MEMBER"/>
    <property type="match status" value="1"/>
</dbReference>
<comment type="similarity">
    <text evidence="3">Belongs to the glycosyl hydrolase 18 family.</text>
</comment>
<dbReference type="InterPro" id="IPR001223">
    <property type="entry name" value="Glyco_hydro18_cat"/>
</dbReference>
<comment type="subcellular location">
    <subcellularLocation>
        <location evidence="1">Lysosome</location>
    </subcellularLocation>
    <subcellularLocation>
        <location evidence="2">Secreted</location>
    </subcellularLocation>
</comment>
<name>A0AA39FZ51_MICHY</name>
<sequence>MHIWLLIICVLAFSIMIYGTLSPPTFKQQRNRTKVENKIHPVHLNVQDRFLVVQHPKSNDIFKEAGLYCEDTKKRHFTGEVLGYVTPWNSNGLEIAKIFHGKFTMLSPVWLTLSSDNTSKFHITTHDVRKNWLKEIKASNDHNHTVRILPRVLFENWLPDDIVSLNVDNQRKSQLVSALVEIAKTFHFNGFVLEIWNQFLFTGVKIKLVVDLIKSLSKRLKNKDLEVILAIPPTRGSIPQTFSRVYFNELAPHIDYFSLMTYDFSSVDRPGPNSPIKWVRECVEKLVPNNDDSRRGQILMGLNFYGNDYTPEGGGPIVGWQYLKILETFKGKILYDESSEEHFFEYRSSVGNDYVFYPTLYSINRRIDLARELGTGLSIWELGQGLNYFYDLF</sequence>
<evidence type="ECO:0000259" key="9">
    <source>
        <dbReference type="PROSITE" id="PS51910"/>
    </source>
</evidence>
<dbReference type="SMART" id="SM00636">
    <property type="entry name" value="Glyco_18"/>
    <property type="match status" value="1"/>
</dbReference>
<proteinExistence type="inferred from homology"/>
<dbReference type="AlphaFoldDB" id="A0AA39FZ51"/>
<evidence type="ECO:0000256" key="5">
    <source>
        <dbReference type="ARBA" id="ARBA00022729"/>
    </source>
</evidence>